<dbReference type="PANTHER" id="PTHR33336:SF15">
    <property type="entry name" value="ABM DOMAIN-CONTAINING PROTEIN"/>
    <property type="match status" value="1"/>
</dbReference>
<sequence>MKNLYIVALFRFKENYLMDAIELLKKLVFETRKEEGCLQYDLVEDIENKGVFFIMELWESQEHHYKHSTTEHLDHFRIQSSGMMEEYTQVYKGFKTF</sequence>
<dbReference type="PANTHER" id="PTHR33336">
    <property type="entry name" value="QUINOL MONOOXYGENASE YGIN-RELATED"/>
    <property type="match status" value="1"/>
</dbReference>
<keyword evidence="3" id="KW-1185">Reference proteome</keyword>
<dbReference type="GO" id="GO:0004497">
    <property type="term" value="F:monooxygenase activity"/>
    <property type="evidence" value="ECO:0007669"/>
    <property type="project" value="UniProtKB-KW"/>
</dbReference>
<dbReference type="EMBL" id="JAPCHZ010000004">
    <property type="protein sequence ID" value="MCW4452159.1"/>
    <property type="molecule type" value="Genomic_DNA"/>
</dbReference>
<keyword evidence="2" id="KW-0560">Oxidoreductase</keyword>
<keyword evidence="2" id="KW-0503">Monooxygenase</keyword>
<dbReference type="InterPro" id="IPR011008">
    <property type="entry name" value="Dimeric_a/b-barrel"/>
</dbReference>
<proteinExistence type="predicted"/>
<protein>
    <submittedName>
        <fullName evidence="2">Antibiotic biosynthesis monooxygenase</fullName>
    </submittedName>
</protein>
<comment type="caution">
    <text evidence="2">The sequence shown here is derived from an EMBL/GenBank/DDBJ whole genome shotgun (WGS) entry which is preliminary data.</text>
</comment>
<feature type="domain" description="ABM" evidence="1">
    <location>
        <begin position="4"/>
        <end position="97"/>
    </location>
</feature>
<dbReference type="PROSITE" id="PS51725">
    <property type="entry name" value="ABM"/>
    <property type="match status" value="1"/>
</dbReference>
<evidence type="ECO:0000259" key="1">
    <source>
        <dbReference type="PROSITE" id="PS51725"/>
    </source>
</evidence>
<evidence type="ECO:0000313" key="2">
    <source>
        <dbReference type="EMBL" id="MCW4452159.1"/>
    </source>
</evidence>
<dbReference type="Gene3D" id="3.30.70.100">
    <property type="match status" value="1"/>
</dbReference>
<name>A0ABT3JN94_9FLAO</name>
<dbReference type="SUPFAM" id="SSF54909">
    <property type="entry name" value="Dimeric alpha+beta barrel"/>
    <property type="match status" value="1"/>
</dbReference>
<dbReference type="InterPro" id="IPR050744">
    <property type="entry name" value="AI-2_Isomerase_LsrG"/>
</dbReference>
<accession>A0ABT3JN94</accession>
<dbReference type="Proteomes" id="UP001209107">
    <property type="component" value="Unassembled WGS sequence"/>
</dbReference>
<dbReference type="Pfam" id="PF03992">
    <property type="entry name" value="ABM"/>
    <property type="match status" value="1"/>
</dbReference>
<dbReference type="InterPro" id="IPR007138">
    <property type="entry name" value="ABM_dom"/>
</dbReference>
<reference evidence="2 3" key="1">
    <citation type="submission" date="2022-10" db="EMBL/GenBank/DDBJ databases">
        <title>Kaistella sp. BT-6-1-3.</title>
        <authorList>
            <person name="Ai J."/>
            <person name="Deng Z."/>
        </authorList>
    </citation>
    <scope>NUCLEOTIDE SEQUENCE [LARGE SCALE GENOMIC DNA]</scope>
    <source>
        <strain evidence="2 3">BT6-1-3</strain>
    </source>
</reference>
<dbReference type="RefSeq" id="WP_088469303.1">
    <property type="nucleotide sequence ID" value="NZ_JAPCHZ010000004.1"/>
</dbReference>
<evidence type="ECO:0000313" key="3">
    <source>
        <dbReference type="Proteomes" id="UP001209107"/>
    </source>
</evidence>
<organism evidence="2 3">
    <name type="scientific">Kaistella yananensis</name>
    <dbReference type="NCBI Taxonomy" id="2989820"/>
    <lineage>
        <taxon>Bacteria</taxon>
        <taxon>Pseudomonadati</taxon>
        <taxon>Bacteroidota</taxon>
        <taxon>Flavobacteriia</taxon>
        <taxon>Flavobacteriales</taxon>
        <taxon>Weeksellaceae</taxon>
        <taxon>Chryseobacterium group</taxon>
        <taxon>Kaistella</taxon>
    </lineage>
</organism>
<gene>
    <name evidence="2" type="ORF">OK344_08050</name>
</gene>